<dbReference type="InterPro" id="IPR036396">
    <property type="entry name" value="Cyt_P450_sf"/>
</dbReference>
<proteinExistence type="inferred from homology"/>
<sequence length="401" mass="43582">MTEAKEVTDVRQEQLAEPLTDYPFARDSIIDPAPALARLREAAPIRKVRMAGGAEAWLVTRYQDVREVLNHPAFGTQYPGVLPAADENNLAAGFMFLKDPPEHTRLRRSVSRAFTVRRIAELRERATEVADRLVTAMLAEGGVVDVQEAFAYPLPIAIVSELLGIPAADRTRFRGWADVVLRSTGDIGTAFGDLQRFVVELVAAKPDGGDLLSDLARQSHEPGGLSRLEISSMAMGLLMAGYVTTASAIAHGLLRLFENPPVLRAVRTGAVPIDDVVEELLRLQDEEVGIQRIAQSDVDICGIRIASGETVIASRVGANRDPAEFADADAIVPDARRSPHLAFGHGIHHCLGAALARMELTVALSTLFARIPGLRLAGPPHEVRWRAEGMDVSIERLPVTW</sequence>
<dbReference type="SUPFAM" id="SSF48264">
    <property type="entry name" value="Cytochrome P450"/>
    <property type="match status" value="1"/>
</dbReference>
<accession>A0ABW5H1L2</accession>
<evidence type="ECO:0000313" key="3">
    <source>
        <dbReference type="EMBL" id="MFD2467130.1"/>
    </source>
</evidence>
<dbReference type="PANTHER" id="PTHR46696:SF6">
    <property type="entry name" value="P450, PUTATIVE (EUROFUNG)-RELATED"/>
    <property type="match status" value="1"/>
</dbReference>
<keyword evidence="4" id="KW-1185">Reference proteome</keyword>
<dbReference type="RefSeq" id="WP_378301517.1">
    <property type="nucleotide sequence ID" value="NZ_JBHUKS010000004.1"/>
</dbReference>
<comment type="similarity">
    <text evidence="1 2">Belongs to the cytochrome P450 family.</text>
</comment>
<dbReference type="InterPro" id="IPR002397">
    <property type="entry name" value="Cyt_P450_B"/>
</dbReference>
<keyword evidence="2" id="KW-0479">Metal-binding</keyword>
<dbReference type="Gene3D" id="1.10.630.10">
    <property type="entry name" value="Cytochrome P450"/>
    <property type="match status" value="1"/>
</dbReference>
<dbReference type="CDD" id="cd11031">
    <property type="entry name" value="Cyp158A-like"/>
    <property type="match status" value="1"/>
</dbReference>
<keyword evidence="2" id="KW-0349">Heme</keyword>
<dbReference type="InterPro" id="IPR001128">
    <property type="entry name" value="Cyt_P450"/>
</dbReference>
<evidence type="ECO:0000256" key="2">
    <source>
        <dbReference type="RuleBase" id="RU000461"/>
    </source>
</evidence>
<dbReference type="PRINTS" id="PR00385">
    <property type="entry name" value="P450"/>
</dbReference>
<dbReference type="EMBL" id="JBHUKS010000004">
    <property type="protein sequence ID" value="MFD2467130.1"/>
    <property type="molecule type" value="Genomic_DNA"/>
</dbReference>
<keyword evidence="2" id="KW-0503">Monooxygenase</keyword>
<reference evidence="4" key="1">
    <citation type="journal article" date="2019" name="Int. J. Syst. Evol. Microbiol.">
        <title>The Global Catalogue of Microorganisms (GCM) 10K type strain sequencing project: providing services to taxonomists for standard genome sequencing and annotation.</title>
        <authorList>
            <consortium name="The Broad Institute Genomics Platform"/>
            <consortium name="The Broad Institute Genome Sequencing Center for Infectious Disease"/>
            <person name="Wu L."/>
            <person name="Ma J."/>
        </authorList>
    </citation>
    <scope>NUCLEOTIDE SEQUENCE [LARGE SCALE GENOMIC DNA]</scope>
    <source>
        <strain evidence="4">CGMCC 4.7641</strain>
    </source>
</reference>
<comment type="caution">
    <text evidence="3">The sequence shown here is derived from an EMBL/GenBank/DDBJ whole genome shotgun (WGS) entry which is preliminary data.</text>
</comment>
<keyword evidence="2" id="KW-0408">Iron</keyword>
<dbReference type="PRINTS" id="PR00359">
    <property type="entry name" value="BP450"/>
</dbReference>
<keyword evidence="2" id="KW-0560">Oxidoreductase</keyword>
<dbReference type="Proteomes" id="UP001597483">
    <property type="component" value="Unassembled WGS sequence"/>
</dbReference>
<dbReference type="PANTHER" id="PTHR46696">
    <property type="entry name" value="P450, PUTATIVE (EUROFUNG)-RELATED"/>
    <property type="match status" value="1"/>
</dbReference>
<evidence type="ECO:0000256" key="1">
    <source>
        <dbReference type="ARBA" id="ARBA00010617"/>
    </source>
</evidence>
<protein>
    <submittedName>
        <fullName evidence="3">Cytochrome P450</fullName>
    </submittedName>
</protein>
<name>A0ABW5H1L2_9PSEU</name>
<dbReference type="InterPro" id="IPR017972">
    <property type="entry name" value="Cyt_P450_CS"/>
</dbReference>
<dbReference type="PROSITE" id="PS00086">
    <property type="entry name" value="CYTOCHROME_P450"/>
    <property type="match status" value="1"/>
</dbReference>
<dbReference type="Pfam" id="PF00067">
    <property type="entry name" value="p450"/>
    <property type="match status" value="2"/>
</dbReference>
<organism evidence="3 4">
    <name type="scientific">Amycolatopsis silviterrae</name>
    <dbReference type="NCBI Taxonomy" id="1656914"/>
    <lineage>
        <taxon>Bacteria</taxon>
        <taxon>Bacillati</taxon>
        <taxon>Actinomycetota</taxon>
        <taxon>Actinomycetes</taxon>
        <taxon>Pseudonocardiales</taxon>
        <taxon>Pseudonocardiaceae</taxon>
        <taxon>Amycolatopsis</taxon>
    </lineage>
</organism>
<evidence type="ECO:0000313" key="4">
    <source>
        <dbReference type="Proteomes" id="UP001597483"/>
    </source>
</evidence>
<gene>
    <name evidence="3" type="ORF">ACFSVL_06995</name>
</gene>